<evidence type="ECO:0000256" key="8">
    <source>
        <dbReference type="ARBA" id="ARBA00022989"/>
    </source>
</evidence>
<dbReference type="OrthoDB" id="5297029at2"/>
<feature type="compositionally biased region" description="Basic and acidic residues" evidence="11">
    <location>
        <begin position="199"/>
        <end position="210"/>
    </location>
</feature>
<keyword evidence="10" id="KW-0997">Cell inner membrane</keyword>
<keyword evidence="4" id="KW-1003">Cell membrane</keyword>
<name>A0A398CA31_9BURK</name>
<reference evidence="12 13" key="1">
    <citation type="submission" date="2018-09" db="EMBL/GenBank/DDBJ databases">
        <title>Draft genome of Simplicispira sp. NY-02.</title>
        <authorList>
            <person name="Im W.T."/>
        </authorList>
    </citation>
    <scope>NUCLEOTIDE SEQUENCE [LARGE SCALE GENOMIC DNA]</scope>
    <source>
        <strain evidence="12 13">NY-02</strain>
    </source>
</reference>
<evidence type="ECO:0000256" key="7">
    <source>
        <dbReference type="ARBA" id="ARBA00022779"/>
    </source>
</evidence>
<dbReference type="GO" id="GO:0009425">
    <property type="term" value="C:bacterial-type flagellum basal body"/>
    <property type="evidence" value="ECO:0007669"/>
    <property type="project" value="InterPro"/>
</dbReference>
<dbReference type="PANTHER" id="PTHR35091">
    <property type="entry name" value="FLAGELLAR PROTEIN FLIL"/>
    <property type="match status" value="1"/>
</dbReference>
<keyword evidence="7 10" id="KW-0283">Flagellar rotation</keyword>
<dbReference type="GO" id="GO:0006935">
    <property type="term" value="P:chemotaxis"/>
    <property type="evidence" value="ECO:0007669"/>
    <property type="project" value="UniProtKB-KW"/>
</dbReference>
<comment type="function">
    <text evidence="1 10">Controls the rotational direction of flagella during chemotaxis.</text>
</comment>
<feature type="region of interest" description="Disordered" evidence="11">
    <location>
        <begin position="190"/>
        <end position="216"/>
    </location>
</feature>
<keyword evidence="12" id="KW-0966">Cell projection</keyword>
<dbReference type="InterPro" id="IPR005503">
    <property type="entry name" value="FliL"/>
</dbReference>
<dbReference type="AlphaFoldDB" id="A0A398CA31"/>
<proteinExistence type="inferred from homology"/>
<dbReference type="EMBL" id="QXJC01000009">
    <property type="protein sequence ID" value="RID97200.1"/>
    <property type="molecule type" value="Genomic_DNA"/>
</dbReference>
<evidence type="ECO:0000256" key="5">
    <source>
        <dbReference type="ARBA" id="ARBA00022500"/>
    </source>
</evidence>
<gene>
    <name evidence="12" type="ORF">D3F03_15180</name>
</gene>
<evidence type="ECO:0000256" key="2">
    <source>
        <dbReference type="ARBA" id="ARBA00004162"/>
    </source>
</evidence>
<evidence type="ECO:0000256" key="1">
    <source>
        <dbReference type="ARBA" id="ARBA00002254"/>
    </source>
</evidence>
<dbReference type="PANTHER" id="PTHR35091:SF2">
    <property type="entry name" value="FLAGELLAR PROTEIN FLIL"/>
    <property type="match status" value="1"/>
</dbReference>
<evidence type="ECO:0000313" key="12">
    <source>
        <dbReference type="EMBL" id="RID97200.1"/>
    </source>
</evidence>
<evidence type="ECO:0000256" key="3">
    <source>
        <dbReference type="ARBA" id="ARBA00008281"/>
    </source>
</evidence>
<sequence length="229" mass="24597">MACTLSARLLLICIELERALAPICRSKEYLKVSTAVETEKKPAKKRLSKKLLIIVAVVVVLLLFAGAGVAYVVSQRHAVDENGDDVEAVAKEPAPAPTFLPIDTMVVNLADPGGERFAQVGITLELADAKTAELIKQFMPSIRSSVLLLISQKTSDELLSREGKDKLAHDILREVSRPLGFSVPDAPVGVTAAKPTAGHRAENKSKDKGKAGGQENPVHRVLFSGFIIQ</sequence>
<evidence type="ECO:0000256" key="4">
    <source>
        <dbReference type="ARBA" id="ARBA00022475"/>
    </source>
</evidence>
<organism evidence="12 13">
    <name type="scientific">Simplicispira hankyongi</name>
    <dbReference type="NCBI Taxonomy" id="2315688"/>
    <lineage>
        <taxon>Bacteria</taxon>
        <taxon>Pseudomonadati</taxon>
        <taxon>Pseudomonadota</taxon>
        <taxon>Betaproteobacteria</taxon>
        <taxon>Burkholderiales</taxon>
        <taxon>Comamonadaceae</taxon>
        <taxon>Simplicispira</taxon>
    </lineage>
</organism>
<dbReference type="GO" id="GO:0005886">
    <property type="term" value="C:plasma membrane"/>
    <property type="evidence" value="ECO:0007669"/>
    <property type="project" value="UniProtKB-SubCell"/>
</dbReference>
<feature type="transmembrane region" description="Helical" evidence="10">
    <location>
        <begin position="51"/>
        <end position="73"/>
    </location>
</feature>
<keyword evidence="9 10" id="KW-0472">Membrane</keyword>
<evidence type="ECO:0000313" key="13">
    <source>
        <dbReference type="Proteomes" id="UP000266302"/>
    </source>
</evidence>
<keyword evidence="6 10" id="KW-0812">Transmembrane</keyword>
<evidence type="ECO:0000256" key="6">
    <source>
        <dbReference type="ARBA" id="ARBA00022692"/>
    </source>
</evidence>
<comment type="subcellular location">
    <subcellularLocation>
        <location evidence="10">Cell inner membrane</location>
    </subcellularLocation>
    <subcellularLocation>
        <location evidence="2">Cell membrane</location>
        <topology evidence="2">Single-pass membrane protein</topology>
    </subcellularLocation>
</comment>
<keyword evidence="8 10" id="KW-1133">Transmembrane helix</keyword>
<accession>A0A398CA31</accession>
<evidence type="ECO:0000256" key="9">
    <source>
        <dbReference type="ARBA" id="ARBA00023136"/>
    </source>
</evidence>
<dbReference type="Proteomes" id="UP000266302">
    <property type="component" value="Unassembled WGS sequence"/>
</dbReference>
<evidence type="ECO:0000256" key="11">
    <source>
        <dbReference type="SAM" id="MobiDB-lite"/>
    </source>
</evidence>
<dbReference type="Pfam" id="PF03748">
    <property type="entry name" value="FliL"/>
    <property type="match status" value="1"/>
</dbReference>
<keyword evidence="12" id="KW-0282">Flagellum</keyword>
<comment type="caution">
    <text evidence="12">The sequence shown here is derived from an EMBL/GenBank/DDBJ whole genome shotgun (WGS) entry which is preliminary data.</text>
</comment>
<protein>
    <recommendedName>
        <fullName evidence="10">Flagellar protein FliL</fullName>
    </recommendedName>
</protein>
<evidence type="ECO:0000256" key="10">
    <source>
        <dbReference type="RuleBase" id="RU364125"/>
    </source>
</evidence>
<dbReference type="GO" id="GO:0071978">
    <property type="term" value="P:bacterial-type flagellum-dependent swarming motility"/>
    <property type="evidence" value="ECO:0007669"/>
    <property type="project" value="TreeGrafter"/>
</dbReference>
<keyword evidence="13" id="KW-1185">Reference proteome</keyword>
<comment type="similarity">
    <text evidence="3 10">Belongs to the FliL family.</text>
</comment>
<keyword evidence="12" id="KW-0969">Cilium</keyword>
<keyword evidence="5 10" id="KW-0145">Chemotaxis</keyword>